<proteinExistence type="predicted"/>
<organism evidence="1 2">
    <name type="scientific">Gracilibacillus boraciitolerans JCM 21714</name>
    <dbReference type="NCBI Taxonomy" id="1298598"/>
    <lineage>
        <taxon>Bacteria</taxon>
        <taxon>Bacillati</taxon>
        <taxon>Bacillota</taxon>
        <taxon>Bacilli</taxon>
        <taxon>Bacillales</taxon>
        <taxon>Bacillaceae</taxon>
        <taxon>Gracilibacillus</taxon>
    </lineage>
</organism>
<evidence type="ECO:0000313" key="2">
    <source>
        <dbReference type="Proteomes" id="UP000019102"/>
    </source>
</evidence>
<reference evidence="1 2" key="1">
    <citation type="journal article" date="2014" name="Genome Announc.">
        <title>Draft Genome Sequence of the Boron-Tolerant and Moderately Halotolerant Bacterium Gracilibacillus boraciitolerans JCM 21714T.</title>
        <authorList>
            <person name="Ahmed I."/>
            <person name="Oshima K."/>
            <person name="Suda W."/>
            <person name="Kitamura K."/>
            <person name="Iida T."/>
            <person name="Ohmori Y."/>
            <person name="Fujiwara T."/>
            <person name="Hattori M."/>
            <person name="Ohkuma M."/>
        </authorList>
    </citation>
    <scope>NUCLEOTIDE SEQUENCE [LARGE SCALE GENOMIC DNA]</scope>
    <source>
        <strain evidence="1 2">JCM 21714</strain>
    </source>
</reference>
<dbReference type="Proteomes" id="UP000019102">
    <property type="component" value="Unassembled WGS sequence"/>
</dbReference>
<gene>
    <name evidence="1" type="ORF">JCM21714_2236</name>
</gene>
<evidence type="ECO:0000313" key="1">
    <source>
        <dbReference type="EMBL" id="GAE93183.1"/>
    </source>
</evidence>
<name>W4VK32_9BACI</name>
<accession>W4VK32</accession>
<protein>
    <submittedName>
        <fullName evidence="1">Subunit R of type I restriction-modification system</fullName>
    </submittedName>
</protein>
<keyword evidence="2" id="KW-1185">Reference proteome</keyword>
<dbReference type="STRING" id="1298598.JCM21714_2236"/>
<dbReference type="AlphaFoldDB" id="W4VK32"/>
<comment type="caution">
    <text evidence="1">The sequence shown here is derived from an EMBL/GenBank/DDBJ whole genome shotgun (WGS) entry which is preliminary data.</text>
</comment>
<dbReference type="EMBL" id="BAVS01000010">
    <property type="protein sequence ID" value="GAE93183.1"/>
    <property type="molecule type" value="Genomic_DNA"/>
</dbReference>
<dbReference type="eggNOG" id="COG4096">
    <property type="taxonomic scope" value="Bacteria"/>
</dbReference>
<dbReference type="REBASE" id="80404">
    <property type="entry name" value="Gbo21714ORF2236P"/>
</dbReference>
<sequence>MAALGKFRLFAETMTKYILAFEEVDEPYGMSQVDRLRLLYQEQVLSRSINELFQMIRMSGNKATHEALYGTVEEAKIIHRTAYQLATWYMEVYGDWNFEVPPPIKTQKILN</sequence>